<feature type="transmembrane region" description="Helical" evidence="1">
    <location>
        <begin position="6"/>
        <end position="24"/>
    </location>
</feature>
<dbReference type="AlphaFoldDB" id="A0A1M6NWL7"/>
<feature type="transmembrane region" description="Helical" evidence="1">
    <location>
        <begin position="151"/>
        <end position="169"/>
    </location>
</feature>
<dbReference type="EMBL" id="FRAF01000007">
    <property type="protein sequence ID" value="SHK00031.1"/>
    <property type="molecule type" value="Genomic_DNA"/>
</dbReference>
<name>A0A1M6NWL7_9BACL</name>
<accession>A0A1M6NWL7</accession>
<feature type="transmembrane region" description="Helical" evidence="1">
    <location>
        <begin position="36"/>
        <end position="56"/>
    </location>
</feature>
<dbReference type="Pfam" id="PF04892">
    <property type="entry name" value="VanZ"/>
    <property type="match status" value="1"/>
</dbReference>
<feature type="transmembrane region" description="Helical" evidence="1">
    <location>
        <begin position="181"/>
        <end position="201"/>
    </location>
</feature>
<dbReference type="RefSeq" id="WP_072873485.1">
    <property type="nucleotide sequence ID" value="NZ_FRAF01000007.1"/>
</dbReference>
<dbReference type="Proteomes" id="UP000184016">
    <property type="component" value="Unassembled WGS sequence"/>
</dbReference>
<evidence type="ECO:0000256" key="1">
    <source>
        <dbReference type="SAM" id="Phobius"/>
    </source>
</evidence>
<evidence type="ECO:0000259" key="2">
    <source>
        <dbReference type="Pfam" id="PF04892"/>
    </source>
</evidence>
<dbReference type="STRING" id="1830138.SAMN05443507_1075"/>
<keyword evidence="4" id="KW-1185">Reference proteome</keyword>
<dbReference type="PANTHER" id="PTHR36834:SF1">
    <property type="entry name" value="INTEGRAL MEMBRANE PROTEIN"/>
    <property type="match status" value="1"/>
</dbReference>
<protein>
    <submittedName>
        <fullName evidence="3">Glycopeptide antibiotics resistance protein</fullName>
    </submittedName>
</protein>
<feature type="transmembrane region" description="Helical" evidence="1">
    <location>
        <begin position="87"/>
        <end position="107"/>
    </location>
</feature>
<organism evidence="3 4">
    <name type="scientific">Alicyclobacillus tolerans</name>
    <dbReference type="NCBI Taxonomy" id="90970"/>
    <lineage>
        <taxon>Bacteria</taxon>
        <taxon>Bacillati</taxon>
        <taxon>Bacillota</taxon>
        <taxon>Bacilli</taxon>
        <taxon>Bacillales</taxon>
        <taxon>Alicyclobacillaceae</taxon>
        <taxon>Alicyclobacillus</taxon>
    </lineage>
</organism>
<dbReference type="InterPro" id="IPR006976">
    <property type="entry name" value="VanZ-like"/>
</dbReference>
<keyword evidence="1" id="KW-0472">Membrane</keyword>
<dbReference type="PANTHER" id="PTHR36834">
    <property type="entry name" value="MEMBRANE PROTEIN-RELATED"/>
    <property type="match status" value="1"/>
</dbReference>
<feature type="transmembrane region" description="Helical" evidence="1">
    <location>
        <begin position="114"/>
        <end position="139"/>
    </location>
</feature>
<evidence type="ECO:0000313" key="3">
    <source>
        <dbReference type="EMBL" id="SHK00031.1"/>
    </source>
</evidence>
<proteinExistence type="predicted"/>
<reference evidence="4" key="1">
    <citation type="submission" date="2016-11" db="EMBL/GenBank/DDBJ databases">
        <authorList>
            <person name="Varghese N."/>
            <person name="Submissions S."/>
        </authorList>
    </citation>
    <scope>NUCLEOTIDE SEQUENCE [LARGE SCALE GENOMIC DNA]</scope>
    <source>
        <strain evidence="4">USBA-503</strain>
    </source>
</reference>
<gene>
    <name evidence="3" type="ORF">SAMN05443507_1075</name>
</gene>
<feature type="domain" description="VanZ-like" evidence="2">
    <location>
        <begin position="39"/>
        <end position="167"/>
    </location>
</feature>
<dbReference type="InterPro" id="IPR053150">
    <property type="entry name" value="Teicoplanin_resist-assoc"/>
</dbReference>
<sequence length="354" mass="40309">MLTFTPFGVVAVLLYLIIAISIGIKRRTPATRQVLYFVFFVYLLVVAKITLFPIPLHHYGVNAPANNIIPFHTIRAVIAGKSLSYDLYNLGGNILLFVPFGFMLPLISSRQNRFLRVVLLGFCMTLVVESGKFIISSVLGFTYRDFDVDDLILNTFGAIVGFGILRFALRFWHSQHWKSPRMWLIGSPILVLIILGGVWGYEYESHSTPTKSQESYDSNVLPLETIPFSKGVVLITTTDPRVSKEPGYMAWYVEKTKLWGWRLKVKSYDLLNSRNGSMEASFASMTVNGKTFAWGAIKKPNVQEIVYRQNGKTYKSHTDQKEFWDISLPFNQTVFHHSDWTVKLKNGSIVPLFE</sequence>
<keyword evidence="1" id="KW-0812">Transmembrane</keyword>
<evidence type="ECO:0000313" key="4">
    <source>
        <dbReference type="Proteomes" id="UP000184016"/>
    </source>
</evidence>
<keyword evidence="1" id="KW-1133">Transmembrane helix</keyword>